<keyword evidence="15" id="KW-1015">Disulfide bond</keyword>
<dbReference type="InterPro" id="IPR000719">
    <property type="entry name" value="Prot_kinase_dom"/>
</dbReference>
<evidence type="ECO:0000256" key="1">
    <source>
        <dbReference type="ARBA" id="ARBA00004162"/>
    </source>
</evidence>
<evidence type="ECO:0000256" key="9">
    <source>
        <dbReference type="ARBA" id="ARBA00022737"/>
    </source>
</evidence>
<protein>
    <recommendedName>
        <fullName evidence="3">non-specific serine/threonine protein kinase</fullName>
        <ecNumber evidence="3">2.7.11.1</ecNumber>
    </recommendedName>
</protein>
<dbReference type="Gene3D" id="3.80.10.10">
    <property type="entry name" value="Ribonuclease Inhibitor"/>
    <property type="match status" value="2"/>
</dbReference>
<feature type="compositionally biased region" description="Low complexity" evidence="21">
    <location>
        <begin position="484"/>
        <end position="503"/>
    </location>
</feature>
<dbReference type="PROSITE" id="PS50011">
    <property type="entry name" value="PROTEIN_KINASE_DOM"/>
    <property type="match status" value="1"/>
</dbReference>
<dbReference type="FunFam" id="1.10.510.10:FF:000198">
    <property type="entry name" value="receptor protein kinase TMK1"/>
    <property type="match status" value="1"/>
</dbReference>
<dbReference type="InterPro" id="IPR001611">
    <property type="entry name" value="Leu-rich_rpt"/>
</dbReference>
<evidence type="ECO:0000256" key="12">
    <source>
        <dbReference type="ARBA" id="ARBA00022840"/>
    </source>
</evidence>
<keyword evidence="8 23" id="KW-0732">Signal</keyword>
<dbReference type="FunFam" id="3.80.10.10:FF:000190">
    <property type="entry name" value="Receptor-like kinase TMK4"/>
    <property type="match status" value="1"/>
</dbReference>
<evidence type="ECO:0000256" key="13">
    <source>
        <dbReference type="ARBA" id="ARBA00022989"/>
    </source>
</evidence>
<feature type="compositionally biased region" description="Polar residues" evidence="21">
    <location>
        <begin position="932"/>
        <end position="942"/>
    </location>
</feature>
<dbReference type="InterPro" id="IPR003591">
    <property type="entry name" value="Leu-rich_rpt_typical-subtyp"/>
</dbReference>
<dbReference type="GO" id="GO:0005524">
    <property type="term" value="F:ATP binding"/>
    <property type="evidence" value="ECO:0007669"/>
    <property type="project" value="UniProtKB-UniRule"/>
</dbReference>
<dbReference type="InterPro" id="IPR017441">
    <property type="entry name" value="Protein_kinase_ATP_BS"/>
</dbReference>
<dbReference type="SUPFAM" id="SSF56112">
    <property type="entry name" value="Protein kinase-like (PK-like)"/>
    <property type="match status" value="1"/>
</dbReference>
<evidence type="ECO:0000313" key="26">
    <source>
        <dbReference type="Proteomes" id="UP001180020"/>
    </source>
</evidence>
<dbReference type="EC" id="2.7.11.1" evidence="3"/>
<keyword evidence="9" id="KW-0677">Repeat</keyword>
<comment type="caution">
    <text evidence="25">The sequence shown here is derived from an EMBL/GenBank/DDBJ whole genome shotgun (WGS) entry which is preliminary data.</text>
</comment>
<dbReference type="PANTHER" id="PTHR47986:SF1">
    <property type="entry name" value="OS04G0685900 PROTEIN"/>
    <property type="match status" value="1"/>
</dbReference>
<dbReference type="InterPro" id="IPR032675">
    <property type="entry name" value="LRR_dom_sf"/>
</dbReference>
<comment type="catalytic activity">
    <reaction evidence="19">
        <text>L-seryl-[protein] + ATP = O-phospho-L-seryl-[protein] + ADP + H(+)</text>
        <dbReference type="Rhea" id="RHEA:17989"/>
        <dbReference type="Rhea" id="RHEA-COMP:9863"/>
        <dbReference type="Rhea" id="RHEA-COMP:11604"/>
        <dbReference type="ChEBI" id="CHEBI:15378"/>
        <dbReference type="ChEBI" id="CHEBI:29999"/>
        <dbReference type="ChEBI" id="CHEBI:30616"/>
        <dbReference type="ChEBI" id="CHEBI:83421"/>
        <dbReference type="ChEBI" id="CHEBI:456216"/>
        <dbReference type="EC" id="2.7.11.1"/>
    </reaction>
</comment>
<dbReference type="InterPro" id="IPR013210">
    <property type="entry name" value="LRR_N_plant-typ"/>
</dbReference>
<dbReference type="SMART" id="SM00369">
    <property type="entry name" value="LRR_TYP"/>
    <property type="match status" value="4"/>
</dbReference>
<sequence length="966" mass="105012">MEDPKKLHLWALLLLLLLLLLCCFSYRVTAETNPGDLAILNDFKKGLENPELLKWPSGGADPCGDKWMHVYCVGSRVSQIQVQNLGLKGPLPENFNKLTELTNIGLQRNSFNGKLPSFSGLSKLVYAYLDYNEFDAIPPDFFSGLDSLQFISLDYNPLNQSSGWEFPKDIESLTTLKNLSMNRCNLVGGIPDFVGGMGSLEKLLLSYNNLSGPIPPSFSGLNLKTLWLNNQGGTGFTGPIDAIAAVVSLQQLWLHGNSFTGSIPDGIVDCMALSDLSLNNNQFVGLIPANITVMANLAELKLDNNQLMGSIPDLKIDNFTYSGNLFCQSKPGIPCSPEVSALLDFLKDVKYPPNIVSSWSGNDPCSWIGVSCSKNSVSSLILQNRELNGTISPSLGELKSLVNIKLGGNSLSGMIPSSLTGLKSLKMLNLTTNNLKPPLPKFDSSVTVLTDDNPLLNPNPSAPPTSDNSPPSSNESPPSPGKAPPSSDNGTPSNSRSPPSNHSTLLRTNGWSTMSKILIGSLVPLVALIFIVLCVLVFRQQKKKNHTVVTPNSVVVHPKNLSDPDNIVKITVAANNINKSMTSSNSQCGNSGATGETHVIEAGNMIVSVQVLRNVTRNFAPENELGRGGFGAVYKGVFDDGTIVAVKRMESAMISNKALDEFQSEIAVLSKVRHRHLVSLLGYSAEGSERLLVYEYMPQGALSQHLFQWEDLKLEPLSWKKRLIIALDVARGVEYLHNLAHQKFIHRDLKSSNILLGEDFRAKVSDFGLVKLAPDGKTSVVTRLAGTFGYLAPEYAVTGKITTKADVFSYGVVLMELVTGLTALDENRPEETRYLASWFWQVKSSKDKLMSAIDRALDVDDETFESISIIAELAGHCTAREPHQRPDMGHVVNVLGPLVEKWKPVNEDDDECSGIDLHQPLLQMVKGWQDADQTNGSGTMSLDDSKGSIPARPTGFAESFTSADGR</sequence>
<name>A0AAV9DKN2_ACOCL</name>
<evidence type="ECO:0000256" key="7">
    <source>
        <dbReference type="ARBA" id="ARBA00022692"/>
    </source>
</evidence>
<evidence type="ECO:0000256" key="22">
    <source>
        <dbReference type="SAM" id="Phobius"/>
    </source>
</evidence>
<keyword evidence="26" id="KW-1185">Reference proteome</keyword>
<organism evidence="25 26">
    <name type="scientific">Acorus calamus</name>
    <name type="common">Sweet flag</name>
    <dbReference type="NCBI Taxonomy" id="4465"/>
    <lineage>
        <taxon>Eukaryota</taxon>
        <taxon>Viridiplantae</taxon>
        <taxon>Streptophyta</taxon>
        <taxon>Embryophyta</taxon>
        <taxon>Tracheophyta</taxon>
        <taxon>Spermatophyta</taxon>
        <taxon>Magnoliopsida</taxon>
        <taxon>Liliopsida</taxon>
        <taxon>Acoraceae</taxon>
        <taxon>Acorus</taxon>
    </lineage>
</organism>
<dbReference type="FunFam" id="3.30.200.20:FF:000226">
    <property type="entry name" value="receptor protein kinase TMK1"/>
    <property type="match status" value="1"/>
</dbReference>
<evidence type="ECO:0000256" key="20">
    <source>
        <dbReference type="PROSITE-ProRule" id="PRU10141"/>
    </source>
</evidence>
<keyword evidence="10 20" id="KW-0547">Nucleotide-binding</keyword>
<dbReference type="Pfam" id="PF13855">
    <property type="entry name" value="LRR_8"/>
    <property type="match status" value="1"/>
</dbReference>
<keyword evidence="4" id="KW-0723">Serine/threonine-protein kinase</keyword>
<dbReference type="SUPFAM" id="SSF52058">
    <property type="entry name" value="L domain-like"/>
    <property type="match status" value="2"/>
</dbReference>
<dbReference type="Gene3D" id="1.10.510.10">
    <property type="entry name" value="Transferase(Phosphotransferase) domain 1"/>
    <property type="match status" value="1"/>
</dbReference>
<dbReference type="Pfam" id="PF08263">
    <property type="entry name" value="LRRNT_2"/>
    <property type="match status" value="2"/>
</dbReference>
<evidence type="ECO:0000256" key="23">
    <source>
        <dbReference type="SAM" id="SignalP"/>
    </source>
</evidence>
<reference evidence="25" key="1">
    <citation type="journal article" date="2023" name="Nat. Commun.">
        <title>Diploid and tetraploid genomes of Acorus and the evolution of monocots.</title>
        <authorList>
            <person name="Ma L."/>
            <person name="Liu K.W."/>
            <person name="Li Z."/>
            <person name="Hsiao Y.Y."/>
            <person name="Qi Y."/>
            <person name="Fu T."/>
            <person name="Tang G.D."/>
            <person name="Zhang D."/>
            <person name="Sun W.H."/>
            <person name="Liu D.K."/>
            <person name="Li Y."/>
            <person name="Chen G.Z."/>
            <person name="Liu X.D."/>
            <person name="Liao X.Y."/>
            <person name="Jiang Y.T."/>
            <person name="Yu X."/>
            <person name="Hao Y."/>
            <person name="Huang J."/>
            <person name="Zhao X.W."/>
            <person name="Ke S."/>
            <person name="Chen Y.Y."/>
            <person name="Wu W.L."/>
            <person name="Hsu J.L."/>
            <person name="Lin Y.F."/>
            <person name="Huang M.D."/>
            <person name="Li C.Y."/>
            <person name="Huang L."/>
            <person name="Wang Z.W."/>
            <person name="Zhao X."/>
            <person name="Zhong W.Y."/>
            <person name="Peng D.H."/>
            <person name="Ahmad S."/>
            <person name="Lan S."/>
            <person name="Zhang J.S."/>
            <person name="Tsai W.C."/>
            <person name="Van de Peer Y."/>
            <person name="Liu Z.J."/>
        </authorList>
    </citation>
    <scope>NUCLEOTIDE SEQUENCE</scope>
    <source>
        <strain evidence="25">CP</strain>
    </source>
</reference>
<evidence type="ECO:0000256" key="14">
    <source>
        <dbReference type="ARBA" id="ARBA00023136"/>
    </source>
</evidence>
<dbReference type="Pfam" id="PF00560">
    <property type="entry name" value="LRR_1"/>
    <property type="match status" value="2"/>
</dbReference>
<evidence type="ECO:0000256" key="16">
    <source>
        <dbReference type="ARBA" id="ARBA00023170"/>
    </source>
</evidence>
<evidence type="ECO:0000256" key="3">
    <source>
        <dbReference type="ARBA" id="ARBA00012513"/>
    </source>
</evidence>
<comment type="similarity">
    <text evidence="2">Belongs to the protein kinase superfamily. Ser/Thr protein kinase family.</text>
</comment>
<keyword evidence="14 22" id="KW-0472">Membrane</keyword>
<keyword evidence="17" id="KW-0325">Glycoprotein</keyword>
<reference evidence="25" key="2">
    <citation type="submission" date="2023-06" db="EMBL/GenBank/DDBJ databases">
        <authorList>
            <person name="Ma L."/>
            <person name="Liu K.-W."/>
            <person name="Li Z."/>
            <person name="Hsiao Y.-Y."/>
            <person name="Qi Y."/>
            <person name="Fu T."/>
            <person name="Tang G."/>
            <person name="Zhang D."/>
            <person name="Sun W.-H."/>
            <person name="Liu D.-K."/>
            <person name="Li Y."/>
            <person name="Chen G.-Z."/>
            <person name="Liu X.-D."/>
            <person name="Liao X.-Y."/>
            <person name="Jiang Y.-T."/>
            <person name="Yu X."/>
            <person name="Hao Y."/>
            <person name="Huang J."/>
            <person name="Zhao X.-W."/>
            <person name="Ke S."/>
            <person name="Chen Y.-Y."/>
            <person name="Wu W.-L."/>
            <person name="Hsu J.-L."/>
            <person name="Lin Y.-F."/>
            <person name="Huang M.-D."/>
            <person name="Li C.-Y."/>
            <person name="Huang L."/>
            <person name="Wang Z.-W."/>
            <person name="Zhao X."/>
            <person name="Zhong W.-Y."/>
            <person name="Peng D.-H."/>
            <person name="Ahmad S."/>
            <person name="Lan S."/>
            <person name="Zhang J.-S."/>
            <person name="Tsai W.-C."/>
            <person name="Van De Peer Y."/>
            <person name="Liu Z.-J."/>
        </authorList>
    </citation>
    <scope>NUCLEOTIDE SEQUENCE</scope>
    <source>
        <strain evidence="25">CP</strain>
        <tissue evidence="25">Leaves</tissue>
    </source>
</reference>
<evidence type="ECO:0000259" key="24">
    <source>
        <dbReference type="PROSITE" id="PS50011"/>
    </source>
</evidence>
<feature type="domain" description="Protein kinase" evidence="24">
    <location>
        <begin position="619"/>
        <end position="899"/>
    </location>
</feature>
<keyword evidence="6" id="KW-0808">Transferase</keyword>
<evidence type="ECO:0000256" key="2">
    <source>
        <dbReference type="ARBA" id="ARBA00008684"/>
    </source>
</evidence>
<dbReference type="Proteomes" id="UP001180020">
    <property type="component" value="Unassembled WGS sequence"/>
</dbReference>
<dbReference type="Gene3D" id="3.30.200.20">
    <property type="entry name" value="Phosphorylase Kinase, domain 1"/>
    <property type="match status" value="1"/>
</dbReference>
<dbReference type="GO" id="GO:0004674">
    <property type="term" value="F:protein serine/threonine kinase activity"/>
    <property type="evidence" value="ECO:0007669"/>
    <property type="project" value="UniProtKB-KW"/>
</dbReference>
<keyword evidence="16 25" id="KW-0675">Receptor</keyword>
<comment type="catalytic activity">
    <reaction evidence="18">
        <text>L-threonyl-[protein] + ATP = O-phospho-L-threonyl-[protein] + ADP + H(+)</text>
        <dbReference type="Rhea" id="RHEA:46608"/>
        <dbReference type="Rhea" id="RHEA-COMP:11060"/>
        <dbReference type="Rhea" id="RHEA-COMP:11605"/>
        <dbReference type="ChEBI" id="CHEBI:15378"/>
        <dbReference type="ChEBI" id="CHEBI:30013"/>
        <dbReference type="ChEBI" id="CHEBI:30616"/>
        <dbReference type="ChEBI" id="CHEBI:61977"/>
        <dbReference type="ChEBI" id="CHEBI:456216"/>
        <dbReference type="EC" id="2.7.11.1"/>
    </reaction>
</comment>
<feature type="region of interest" description="Disordered" evidence="21">
    <location>
        <begin position="932"/>
        <end position="966"/>
    </location>
</feature>
<dbReference type="InterPro" id="IPR008271">
    <property type="entry name" value="Ser/Thr_kinase_AS"/>
</dbReference>
<evidence type="ECO:0000256" key="17">
    <source>
        <dbReference type="ARBA" id="ARBA00023180"/>
    </source>
</evidence>
<dbReference type="FunFam" id="3.80.10.10:FF:000129">
    <property type="entry name" value="Leucine-rich repeat receptor-like kinase"/>
    <property type="match status" value="1"/>
</dbReference>
<evidence type="ECO:0000256" key="11">
    <source>
        <dbReference type="ARBA" id="ARBA00022777"/>
    </source>
</evidence>
<feature type="transmembrane region" description="Helical" evidence="22">
    <location>
        <begin position="517"/>
        <end position="538"/>
    </location>
</feature>
<dbReference type="PANTHER" id="PTHR47986">
    <property type="entry name" value="OSJNBA0070M12.3 PROTEIN"/>
    <property type="match status" value="1"/>
</dbReference>
<dbReference type="GO" id="GO:0005886">
    <property type="term" value="C:plasma membrane"/>
    <property type="evidence" value="ECO:0007669"/>
    <property type="project" value="UniProtKB-SubCell"/>
</dbReference>
<dbReference type="InterPro" id="IPR052422">
    <property type="entry name" value="Auxin_Ser/Thr_Kinase"/>
</dbReference>
<evidence type="ECO:0000256" key="19">
    <source>
        <dbReference type="ARBA" id="ARBA00048679"/>
    </source>
</evidence>
<dbReference type="AlphaFoldDB" id="A0AAV9DKN2"/>
<accession>A0AAV9DKN2</accession>
<evidence type="ECO:0000256" key="6">
    <source>
        <dbReference type="ARBA" id="ARBA00022679"/>
    </source>
</evidence>
<evidence type="ECO:0000256" key="5">
    <source>
        <dbReference type="ARBA" id="ARBA00022614"/>
    </source>
</evidence>
<evidence type="ECO:0000256" key="4">
    <source>
        <dbReference type="ARBA" id="ARBA00022527"/>
    </source>
</evidence>
<evidence type="ECO:0000256" key="21">
    <source>
        <dbReference type="SAM" id="MobiDB-lite"/>
    </source>
</evidence>
<evidence type="ECO:0000313" key="25">
    <source>
        <dbReference type="EMBL" id="KAK1301083.1"/>
    </source>
</evidence>
<proteinExistence type="inferred from homology"/>
<dbReference type="CDD" id="cd14066">
    <property type="entry name" value="STKc_IRAK"/>
    <property type="match status" value="1"/>
</dbReference>
<feature type="compositionally biased region" description="Low complexity" evidence="21">
    <location>
        <begin position="449"/>
        <end position="476"/>
    </location>
</feature>
<feature type="binding site" evidence="20">
    <location>
        <position position="647"/>
    </location>
    <ligand>
        <name>ATP</name>
        <dbReference type="ChEBI" id="CHEBI:30616"/>
    </ligand>
</feature>
<evidence type="ECO:0000256" key="18">
    <source>
        <dbReference type="ARBA" id="ARBA00047899"/>
    </source>
</evidence>
<evidence type="ECO:0000256" key="15">
    <source>
        <dbReference type="ARBA" id="ARBA00023157"/>
    </source>
</evidence>
<feature type="region of interest" description="Disordered" evidence="21">
    <location>
        <begin position="444"/>
        <end position="507"/>
    </location>
</feature>
<feature type="chain" id="PRO_5043631128" description="non-specific serine/threonine protein kinase" evidence="23">
    <location>
        <begin position="31"/>
        <end position="966"/>
    </location>
</feature>
<dbReference type="InterPro" id="IPR001245">
    <property type="entry name" value="Ser-Thr/Tyr_kinase_cat_dom"/>
</dbReference>
<dbReference type="InterPro" id="IPR011009">
    <property type="entry name" value="Kinase-like_dom_sf"/>
</dbReference>
<keyword evidence="11 25" id="KW-0418">Kinase</keyword>
<evidence type="ECO:0000256" key="8">
    <source>
        <dbReference type="ARBA" id="ARBA00022729"/>
    </source>
</evidence>
<dbReference type="PROSITE" id="PS00108">
    <property type="entry name" value="PROTEIN_KINASE_ST"/>
    <property type="match status" value="1"/>
</dbReference>
<comment type="subcellular location">
    <subcellularLocation>
        <location evidence="1">Cell membrane</location>
        <topology evidence="1">Single-pass membrane protein</topology>
    </subcellularLocation>
</comment>
<dbReference type="Pfam" id="PF07714">
    <property type="entry name" value="PK_Tyr_Ser-Thr"/>
    <property type="match status" value="1"/>
</dbReference>
<keyword evidence="7 22" id="KW-0812">Transmembrane</keyword>
<keyword evidence="13 22" id="KW-1133">Transmembrane helix</keyword>
<dbReference type="PROSITE" id="PS00107">
    <property type="entry name" value="PROTEIN_KINASE_ATP"/>
    <property type="match status" value="1"/>
</dbReference>
<evidence type="ECO:0000256" key="10">
    <source>
        <dbReference type="ARBA" id="ARBA00022741"/>
    </source>
</evidence>
<keyword evidence="12 20" id="KW-0067">ATP-binding</keyword>
<feature type="signal peptide" evidence="23">
    <location>
        <begin position="1"/>
        <end position="30"/>
    </location>
</feature>
<keyword evidence="5" id="KW-0433">Leucine-rich repeat</keyword>
<gene>
    <name evidence="25" type="primary">TMK1</name>
    <name evidence="25" type="ORF">QJS10_CPB13g01465</name>
</gene>
<dbReference type="SMART" id="SM00220">
    <property type="entry name" value="S_TKc"/>
    <property type="match status" value="1"/>
</dbReference>
<dbReference type="EMBL" id="JAUJYO010000013">
    <property type="protein sequence ID" value="KAK1301083.1"/>
    <property type="molecule type" value="Genomic_DNA"/>
</dbReference>